<evidence type="ECO:0000313" key="1">
    <source>
        <dbReference type="EMBL" id="MTD09911.1"/>
    </source>
</evidence>
<dbReference type="RefSeq" id="WP_154771589.1">
    <property type="nucleotide sequence ID" value="NZ_WLYL01000001.1"/>
</dbReference>
<dbReference type="Proteomes" id="UP000473854">
    <property type="component" value="Unassembled WGS sequence"/>
</dbReference>
<evidence type="ECO:0000313" key="2">
    <source>
        <dbReference type="Proteomes" id="UP000473854"/>
    </source>
</evidence>
<protein>
    <submittedName>
        <fullName evidence="1">Uncharacterized protein</fullName>
    </submittedName>
</protein>
<comment type="caution">
    <text evidence="1">The sequence shown here is derived from an EMBL/GenBank/DDBJ whole genome shotgun (WGS) entry which is preliminary data.</text>
</comment>
<gene>
    <name evidence="1" type="ORF">GIX10_00375</name>
</gene>
<reference evidence="1 2" key="1">
    <citation type="submission" date="2019-11" db="EMBL/GenBank/DDBJ databases">
        <authorList>
            <person name="An D."/>
        </authorList>
    </citation>
    <scope>NUCLEOTIDE SEQUENCE [LARGE SCALE GENOMIC DNA]</scope>
    <source>
        <strain evidence="1 2">YIM 103518</strain>
    </source>
</reference>
<accession>A0A6L6GBH2</accession>
<dbReference type="InterPro" id="IPR046237">
    <property type="entry name" value="DUF6270"/>
</dbReference>
<dbReference type="AlphaFoldDB" id="A0A6L6GBH2"/>
<dbReference type="Pfam" id="PF19786">
    <property type="entry name" value="DUF6270"/>
    <property type="match status" value="1"/>
</dbReference>
<dbReference type="EMBL" id="WLYL01000001">
    <property type="protein sequence ID" value="MTD09911.1"/>
    <property type="molecule type" value="Genomic_DNA"/>
</dbReference>
<sequence length="252" mass="29270">MGIKAAIFGSCVSKDILVIGGIQKLFECTSPFISFISPYSLMFEKSSHEYTNDNFEWGTEWYKKNLVTDLNRNFLNVLKEANSDFLILDLSVAYYSIIEFNNKFGGKSFGTFAASLNKNFKALKQEDGEYKLHRALEFSDDFLEQGMKVFCDALKTIYRDDQIILVETFFANKYLDKDGSIKEFTSKTTDQLNILMEKLNSLFLKNITPHLVLEHENTYLGDANHKWNLGRQHYIKDFYKERAEILKNKLFP</sequence>
<proteinExistence type="predicted"/>
<organism evidence="1 2">
    <name type="scientific">Acinetobacter faecalis</name>
    <dbReference type="NCBI Taxonomy" id="2665161"/>
    <lineage>
        <taxon>Bacteria</taxon>
        <taxon>Pseudomonadati</taxon>
        <taxon>Pseudomonadota</taxon>
        <taxon>Gammaproteobacteria</taxon>
        <taxon>Moraxellales</taxon>
        <taxon>Moraxellaceae</taxon>
        <taxon>Acinetobacter</taxon>
    </lineage>
</organism>
<name>A0A6L6GBH2_9GAMM</name>